<comment type="caution">
    <text evidence="4">The sequence shown here is derived from an EMBL/GenBank/DDBJ whole genome shotgun (WGS) entry which is preliminary data.</text>
</comment>
<dbReference type="AlphaFoldDB" id="S2D8Z3"/>
<reference evidence="4 5" key="1">
    <citation type="journal article" date="2013" name="Genome Announc.">
        <title>Draft Genome Sequence of Indibacter alkaliphilus Strain LW1T, Isolated from Lonar Lake, a Haloalkaline Lake in the Buldana District of Maharashtra, India.</title>
        <authorList>
            <person name="Singh A."/>
            <person name="Kumar Jangir P."/>
            <person name="Sharma R."/>
            <person name="Singh A."/>
            <person name="Kumar Pinnaka A."/>
            <person name="Shivaji S."/>
        </authorList>
    </citation>
    <scope>NUCLEOTIDE SEQUENCE [LARGE SCALE GENOMIC DNA]</scope>
    <source>
        <strain evidence="5">CCUG 57479 / KCTC 22604 / LW1</strain>
    </source>
</reference>
<evidence type="ECO:0000256" key="3">
    <source>
        <dbReference type="ARBA" id="ARBA00023235"/>
    </source>
</evidence>
<dbReference type="Gene3D" id="3.40.120.10">
    <property type="entry name" value="Alpha-D-Glucose-1,6-Bisphosphate, subunit A, domain 3"/>
    <property type="match status" value="2"/>
</dbReference>
<keyword evidence="3" id="KW-0413">Isomerase</keyword>
<dbReference type="GO" id="GO:0008973">
    <property type="term" value="F:phosphopentomutase activity"/>
    <property type="evidence" value="ECO:0007669"/>
    <property type="project" value="TreeGrafter"/>
</dbReference>
<name>S2D8Z3_INDAL</name>
<sequence>MSQESENQEPINNQVNKILVVSYAGSEKLVKKLADGKDDVELFALEQRSPDGTFNFAVLKPAIDYAKEKGFHLIIAVDQESSRLSIVVQKGVGGAFMVLNSHQTAAILLQYWIQSGLYEDMKLLKSILLSDLLDNVAKKHRIEPIDQVIPANELQSAMQKVLTENESSPVVAFNIDQQVMHSNLDFEEIVAQLIKLESEMRTKEKTIYNFLLDIYFYNGFFKEKTVTIDLSIQAHQGQVSKFMTEVSRRPKFLEEIFSVSSVTDFKKGIKKNILTDRVYDYPISGENILKIETVEGVSITLVPVDDKLTYYISVRESVNTPERFESANKALDKEIFKLVSFLNKQI</sequence>
<accession>S2D8Z3</accession>
<dbReference type="eggNOG" id="COG1109">
    <property type="taxonomic scope" value="Bacteria"/>
</dbReference>
<dbReference type="STRING" id="1189612.A33Q_3309"/>
<dbReference type="PANTHER" id="PTHR45745">
    <property type="entry name" value="PHOSPHOMANNOMUTASE 45A"/>
    <property type="match status" value="1"/>
</dbReference>
<evidence type="ECO:0000256" key="2">
    <source>
        <dbReference type="ARBA" id="ARBA00022842"/>
    </source>
</evidence>
<dbReference type="OrthoDB" id="816898at2"/>
<dbReference type="EMBL" id="ALWO02000038">
    <property type="protein sequence ID" value="EOZ95389.1"/>
    <property type="molecule type" value="Genomic_DNA"/>
</dbReference>
<dbReference type="PANTHER" id="PTHR45745:SF1">
    <property type="entry name" value="PHOSPHOGLUCOMUTASE 2B-RELATED"/>
    <property type="match status" value="1"/>
</dbReference>
<dbReference type="GO" id="GO:0006166">
    <property type="term" value="P:purine ribonucleoside salvage"/>
    <property type="evidence" value="ECO:0007669"/>
    <property type="project" value="TreeGrafter"/>
</dbReference>
<dbReference type="Proteomes" id="UP000006073">
    <property type="component" value="Unassembled WGS sequence"/>
</dbReference>
<dbReference type="RefSeq" id="WP_009035265.1">
    <property type="nucleotide sequence ID" value="NZ_ALWO02000038.1"/>
</dbReference>
<gene>
    <name evidence="4" type="ORF">A33Q_3309</name>
</gene>
<evidence type="ECO:0000256" key="1">
    <source>
        <dbReference type="ARBA" id="ARBA00022723"/>
    </source>
</evidence>
<proteinExistence type="predicted"/>
<protein>
    <submittedName>
        <fullName evidence="4">Phosphomannomutase</fullName>
    </submittedName>
</protein>
<evidence type="ECO:0000313" key="4">
    <source>
        <dbReference type="EMBL" id="EOZ95389.1"/>
    </source>
</evidence>
<keyword evidence="5" id="KW-1185">Reference proteome</keyword>
<organism evidence="4 5">
    <name type="scientific">Indibacter alkaliphilus (strain CCUG 57479 / KCTC 22604 / LW1)</name>
    <dbReference type="NCBI Taxonomy" id="1189612"/>
    <lineage>
        <taxon>Bacteria</taxon>
        <taxon>Pseudomonadati</taxon>
        <taxon>Bacteroidota</taxon>
        <taxon>Cytophagia</taxon>
        <taxon>Cytophagales</taxon>
        <taxon>Cyclobacteriaceae</taxon>
    </lineage>
</organism>
<dbReference type="GO" id="GO:0046872">
    <property type="term" value="F:metal ion binding"/>
    <property type="evidence" value="ECO:0007669"/>
    <property type="project" value="UniProtKB-KW"/>
</dbReference>
<keyword evidence="1" id="KW-0479">Metal-binding</keyword>
<keyword evidence="2" id="KW-0460">Magnesium</keyword>
<evidence type="ECO:0000313" key="5">
    <source>
        <dbReference type="Proteomes" id="UP000006073"/>
    </source>
</evidence>